<gene>
    <name evidence="3" type="ORF">TT172_LOCUS9595</name>
</gene>
<protein>
    <submittedName>
        <fullName evidence="3">5b0ab74d-d203-493b-9370-d2a70c338973</fullName>
    </submittedName>
</protein>
<keyword evidence="2" id="KW-0472">Membrane</keyword>
<keyword evidence="2" id="KW-1133">Transmembrane helix</keyword>
<keyword evidence="2" id="KW-0812">Transmembrane</keyword>
<evidence type="ECO:0000256" key="1">
    <source>
        <dbReference type="SAM" id="MobiDB-lite"/>
    </source>
</evidence>
<feature type="transmembrane region" description="Helical" evidence="2">
    <location>
        <begin position="83"/>
        <end position="109"/>
    </location>
</feature>
<reference evidence="3 4" key="1">
    <citation type="submission" date="2018-04" db="EMBL/GenBank/DDBJ databases">
        <authorList>
            <person name="Huttner S."/>
            <person name="Dainat J."/>
        </authorList>
    </citation>
    <scope>NUCLEOTIDE SEQUENCE [LARGE SCALE GENOMIC DNA]</scope>
</reference>
<feature type="region of interest" description="Disordered" evidence="1">
    <location>
        <begin position="19"/>
        <end position="62"/>
    </location>
</feature>
<evidence type="ECO:0000313" key="3">
    <source>
        <dbReference type="EMBL" id="SPQ27176.1"/>
    </source>
</evidence>
<evidence type="ECO:0000256" key="2">
    <source>
        <dbReference type="SAM" id="Phobius"/>
    </source>
</evidence>
<dbReference type="EMBL" id="OUUZ01000019">
    <property type="protein sequence ID" value="SPQ27176.1"/>
    <property type="molecule type" value="Genomic_DNA"/>
</dbReference>
<feature type="compositionally biased region" description="Basic and acidic residues" evidence="1">
    <location>
        <begin position="42"/>
        <end position="57"/>
    </location>
</feature>
<name>A0A446BXF4_9PEZI</name>
<evidence type="ECO:0000313" key="4">
    <source>
        <dbReference type="Proteomes" id="UP000289323"/>
    </source>
</evidence>
<feature type="transmembrane region" description="Helical" evidence="2">
    <location>
        <begin position="174"/>
        <end position="194"/>
    </location>
</feature>
<organism evidence="3 4">
    <name type="scientific">Thermothielavioides terrestris</name>
    <dbReference type="NCBI Taxonomy" id="2587410"/>
    <lineage>
        <taxon>Eukaryota</taxon>
        <taxon>Fungi</taxon>
        <taxon>Dikarya</taxon>
        <taxon>Ascomycota</taxon>
        <taxon>Pezizomycotina</taxon>
        <taxon>Sordariomycetes</taxon>
        <taxon>Sordariomycetidae</taxon>
        <taxon>Sordariales</taxon>
        <taxon>Chaetomiaceae</taxon>
        <taxon>Thermothielavioides</taxon>
    </lineage>
</organism>
<dbReference type="Proteomes" id="UP000289323">
    <property type="component" value="Unassembled WGS sequence"/>
</dbReference>
<sequence>MKAAAVELPGRWLNRRRAPRAAAAQLHQDEDPVVDAQQTDASKNEEAEKPLGHEEHGAVPPAGPLRPAGENIANGTSPYPLPLLVFTAITFLLYAVLYAIDLLVIYWTFIPGVYFDRVARSLATHTVRHFLGPEPPQGPEIFRLVQRALAFSWRLVVGTQFDVSGGLLRFVDRLLLLSFELDVAALSSAVLLVLCLRRYSRGRRPPPRTLWQRFVAFFSPWNLFFLFSMALVAMIPVEEMSVDDAGVFASLALSLFLIDIFGGNAFLTTYLPLSCHWQIALSVYRLRALDPYSHQAHLGTGLFQLVLLAKMIAHASRSTKDWY</sequence>
<feature type="transmembrane region" description="Helical" evidence="2">
    <location>
        <begin position="214"/>
        <end position="235"/>
    </location>
</feature>
<feature type="transmembrane region" description="Helical" evidence="2">
    <location>
        <begin position="247"/>
        <end position="267"/>
    </location>
</feature>
<accession>A0A446BXF4</accession>
<proteinExistence type="predicted"/>
<dbReference type="AlphaFoldDB" id="A0A446BXF4"/>